<dbReference type="SUPFAM" id="SSF51621">
    <property type="entry name" value="Phosphoenolpyruvate/pyruvate domain"/>
    <property type="match status" value="1"/>
</dbReference>
<accession>A0A7C9M6U5</accession>
<dbReference type="Pfam" id="PF13714">
    <property type="entry name" value="PEP_mutase"/>
    <property type="match status" value="1"/>
</dbReference>
<dbReference type="InterPro" id="IPR040442">
    <property type="entry name" value="Pyrv_kinase-like_dom_sf"/>
</dbReference>
<dbReference type="PANTHER" id="PTHR42905:SF16">
    <property type="entry name" value="CARBOXYPHOSPHONOENOLPYRUVATE PHOSPHONOMUTASE-LIKE PROTEIN (AFU_ORTHOLOGUE AFUA_5G07230)"/>
    <property type="match status" value="1"/>
</dbReference>
<dbReference type="Gene3D" id="3.20.20.60">
    <property type="entry name" value="Phosphoenolpyruvate-binding domains"/>
    <property type="match status" value="1"/>
</dbReference>
<gene>
    <name evidence="1" type="ORF">GO986_03265</name>
</gene>
<protein>
    <submittedName>
        <fullName evidence="1">Isocitrate lyase/phosphoenolpyruvate mutase family protein</fullName>
    </submittedName>
</protein>
<dbReference type="PANTHER" id="PTHR42905">
    <property type="entry name" value="PHOSPHOENOLPYRUVATE CARBOXYLASE"/>
    <property type="match status" value="1"/>
</dbReference>
<dbReference type="CDD" id="cd00377">
    <property type="entry name" value="ICL_PEPM"/>
    <property type="match status" value="1"/>
</dbReference>
<dbReference type="RefSeq" id="WP_157457795.1">
    <property type="nucleotide sequence ID" value="NZ_WQLB01000003.1"/>
</dbReference>
<evidence type="ECO:0000313" key="1">
    <source>
        <dbReference type="EMBL" id="MVN85779.1"/>
    </source>
</evidence>
<dbReference type="InterPro" id="IPR015813">
    <property type="entry name" value="Pyrv/PenolPyrv_kinase-like_dom"/>
</dbReference>
<proteinExistence type="predicted"/>
<sequence>MTTDPAATFRALHESGFILPNAWDAVSARLFQKAGFPALGTTSAGLAFALGQPDGQRAARADLLVALDRVVRAVQIPVTADLEAGYGPRPAEVADTVRAALGLGVVGLNLEDATGNPAQPLFTVEAQVQRLAAARQAAEAEGVPAYLNARTDTYLTAVGACSAERLAETVRRGRAYLAAGADSLFVPGVTDTETVRALRVGIGGPLSVMMSPGGPSAHQLLAAGACRVSVGPGLLLAALGHVGQLARDLRGGTFDPPQPLPFAEVQGWFSPGP</sequence>
<keyword evidence="2" id="KW-1185">Reference proteome</keyword>
<dbReference type="GO" id="GO:0016829">
    <property type="term" value="F:lyase activity"/>
    <property type="evidence" value="ECO:0007669"/>
    <property type="project" value="UniProtKB-KW"/>
</dbReference>
<reference evidence="1 2" key="1">
    <citation type="submission" date="2019-12" db="EMBL/GenBank/DDBJ databases">
        <title>Deinococcus sp. HMF7620 Genome sequencing and assembly.</title>
        <authorList>
            <person name="Kang H."/>
            <person name="Kim H."/>
            <person name="Joh K."/>
        </authorList>
    </citation>
    <scope>NUCLEOTIDE SEQUENCE [LARGE SCALE GENOMIC DNA]</scope>
    <source>
        <strain evidence="1 2">HMF7620</strain>
    </source>
</reference>
<dbReference type="Proteomes" id="UP000483286">
    <property type="component" value="Unassembled WGS sequence"/>
</dbReference>
<dbReference type="InterPro" id="IPR039556">
    <property type="entry name" value="ICL/PEPM"/>
</dbReference>
<keyword evidence="1" id="KW-0456">Lyase</keyword>
<keyword evidence="1" id="KW-0670">Pyruvate</keyword>
<evidence type="ECO:0000313" key="2">
    <source>
        <dbReference type="Proteomes" id="UP000483286"/>
    </source>
</evidence>
<dbReference type="AlphaFoldDB" id="A0A7C9M6U5"/>
<organism evidence="1 2">
    <name type="scientific">Deinococcus arboris</name>
    <dbReference type="NCBI Taxonomy" id="2682977"/>
    <lineage>
        <taxon>Bacteria</taxon>
        <taxon>Thermotogati</taxon>
        <taxon>Deinococcota</taxon>
        <taxon>Deinococci</taxon>
        <taxon>Deinococcales</taxon>
        <taxon>Deinococcaceae</taxon>
        <taxon>Deinococcus</taxon>
    </lineage>
</organism>
<dbReference type="EMBL" id="WQLB01000003">
    <property type="protein sequence ID" value="MVN85779.1"/>
    <property type="molecule type" value="Genomic_DNA"/>
</dbReference>
<comment type="caution">
    <text evidence="1">The sequence shown here is derived from an EMBL/GenBank/DDBJ whole genome shotgun (WGS) entry which is preliminary data.</text>
</comment>
<name>A0A7C9M6U5_9DEIO</name>